<dbReference type="RefSeq" id="WP_182294895.1">
    <property type="nucleotide sequence ID" value="NZ_CP059851.1"/>
</dbReference>
<keyword evidence="5 11" id="KW-0812">Transmembrane</keyword>
<keyword evidence="8 12" id="KW-0798">TonB box</keyword>
<keyword evidence="16" id="KW-0675">Receptor</keyword>
<evidence type="ECO:0000256" key="10">
    <source>
        <dbReference type="ARBA" id="ARBA00023237"/>
    </source>
</evidence>
<evidence type="ECO:0000256" key="2">
    <source>
        <dbReference type="ARBA" id="ARBA00022448"/>
    </source>
</evidence>
<evidence type="ECO:0000256" key="12">
    <source>
        <dbReference type="RuleBase" id="RU003357"/>
    </source>
</evidence>
<proteinExistence type="inferred from homology"/>
<evidence type="ECO:0000313" key="17">
    <source>
        <dbReference type="Proteomes" id="UP000515292"/>
    </source>
</evidence>
<feature type="domain" description="TonB-dependent receptor-like beta-barrel" evidence="14">
    <location>
        <begin position="337"/>
        <end position="754"/>
    </location>
</feature>
<keyword evidence="3 11" id="KW-1134">Transmembrane beta strand</keyword>
<evidence type="ECO:0000256" key="7">
    <source>
        <dbReference type="ARBA" id="ARBA00023065"/>
    </source>
</evidence>
<dbReference type="InterPro" id="IPR000531">
    <property type="entry name" value="Beta-barrel_TonB"/>
</dbReference>
<evidence type="ECO:0000313" key="16">
    <source>
        <dbReference type="EMBL" id="QMW22050.1"/>
    </source>
</evidence>
<dbReference type="KEGG" id="sand:H3309_11815"/>
<dbReference type="PROSITE" id="PS52016">
    <property type="entry name" value="TONB_DEPENDENT_REC_3"/>
    <property type="match status" value="1"/>
</dbReference>
<dbReference type="Gene3D" id="2.40.170.20">
    <property type="entry name" value="TonB-dependent receptor, beta-barrel domain"/>
    <property type="match status" value="2"/>
</dbReference>
<dbReference type="Pfam" id="PF00593">
    <property type="entry name" value="TonB_dep_Rec_b-barrel"/>
    <property type="match status" value="1"/>
</dbReference>
<evidence type="ECO:0000256" key="5">
    <source>
        <dbReference type="ARBA" id="ARBA00022692"/>
    </source>
</evidence>
<feature type="chain" id="PRO_5029003036" evidence="13">
    <location>
        <begin position="19"/>
        <end position="789"/>
    </location>
</feature>
<accession>A0A7G5IFA8</accession>
<dbReference type="PANTHER" id="PTHR32552:SF81">
    <property type="entry name" value="TONB-DEPENDENT OUTER MEMBRANE RECEPTOR"/>
    <property type="match status" value="1"/>
</dbReference>
<dbReference type="Proteomes" id="UP000515292">
    <property type="component" value="Chromosome"/>
</dbReference>
<comment type="similarity">
    <text evidence="11 12">Belongs to the TonB-dependent receptor family.</text>
</comment>
<evidence type="ECO:0000256" key="8">
    <source>
        <dbReference type="ARBA" id="ARBA00023077"/>
    </source>
</evidence>
<dbReference type="GO" id="GO:0006826">
    <property type="term" value="P:iron ion transport"/>
    <property type="evidence" value="ECO:0007669"/>
    <property type="project" value="UniProtKB-KW"/>
</dbReference>
<dbReference type="SUPFAM" id="SSF56935">
    <property type="entry name" value="Porins"/>
    <property type="match status" value="1"/>
</dbReference>
<dbReference type="AlphaFoldDB" id="A0A7G5IFA8"/>
<dbReference type="PANTHER" id="PTHR32552">
    <property type="entry name" value="FERRICHROME IRON RECEPTOR-RELATED"/>
    <property type="match status" value="1"/>
</dbReference>
<keyword evidence="7" id="KW-0406">Ion transport</keyword>
<keyword evidence="10 11" id="KW-0998">Cell outer membrane</keyword>
<dbReference type="EMBL" id="CP059851">
    <property type="protein sequence ID" value="QMW22050.1"/>
    <property type="molecule type" value="Genomic_DNA"/>
</dbReference>
<evidence type="ECO:0000256" key="6">
    <source>
        <dbReference type="ARBA" id="ARBA00023004"/>
    </source>
</evidence>
<organism evidence="16 17">
    <name type="scientific">Sandaracinobacteroides saxicola</name>
    <dbReference type="NCBI Taxonomy" id="2759707"/>
    <lineage>
        <taxon>Bacteria</taxon>
        <taxon>Pseudomonadati</taxon>
        <taxon>Pseudomonadota</taxon>
        <taxon>Alphaproteobacteria</taxon>
        <taxon>Sphingomonadales</taxon>
        <taxon>Sphingosinicellaceae</taxon>
        <taxon>Sandaracinobacteroides</taxon>
    </lineage>
</organism>
<keyword evidence="13" id="KW-0732">Signal</keyword>
<evidence type="ECO:0000256" key="3">
    <source>
        <dbReference type="ARBA" id="ARBA00022452"/>
    </source>
</evidence>
<evidence type="ECO:0000256" key="1">
    <source>
        <dbReference type="ARBA" id="ARBA00004571"/>
    </source>
</evidence>
<evidence type="ECO:0000259" key="15">
    <source>
        <dbReference type="Pfam" id="PF07715"/>
    </source>
</evidence>
<sequence length="789" mass="85831">MKSRLTALLIGTSLLAVAAPATAQAPAPAPAPQASADGLDDIVVTAQRREERLQNVPIAISAFTQEELTKNDVRDISRLAQFTPGFNFGQSGFDTRPAIRGVRTDSVDGNGDPTIGFYIDDVYQSLAVQASAPIVDVARVEIARGPQGTLFGRNTFGGAISIVSALPTNELEGGFDLTYGNYDRIKATGYISIPVSDSFGIRLAGSRERRDGYVINVNPVARGNDLYSRDSDFMRSTARWTPTDSLEVIVRGTYWREGGTGAGAFGYKQGGVIANPNVTPETAGVRGGRGLLTGTPLFFFAGAPRDGIPDINGVDIGSPDSPDPYSWVGEFRPSAALKQYAGSGQIRWSNDSIFVRSITSYQDFKYQSNAGEARGSPRTEYVAIRNTRTFTQELQVGSVTSKPFQWIAGLYYLDDKYYDSFYINDPGYFFQSGQTISTKSYAAYGQASLYLSDMFRITAGGRYTSDEKNFIYNELYADTISPFPSAFTNQAAFQAYRCPGASLNATCFPAAFPAKGTFKKFTWRLGAEAFLTPENLLYASVSTGFRSGGFNGASLNNPNLPAAFQPENITAYEIGSKNRFAGGTIQLNASAYYNQFRNLQLQNQFSIPGSTVSSSGVLNAGSARAYGLELEAVVRPMPELTLNATAALVNARFTDYRFRGRPSTFYPLQDINLSGNSLGHTPDYKFTAGASYDFVIPGFGTITPRASAVFSGKYFNTDYNTVIDVQRAYTTIDAGLGWKSEDQRFGLEAFVTNLTDKAVLNYAAFGSQTLLTSYEPPRFYGIRFSFKSR</sequence>
<reference evidence="16 17" key="1">
    <citation type="submission" date="2020-07" db="EMBL/GenBank/DDBJ databases">
        <title>Complete genome sequence for Sandaracinobacter sp. M6.</title>
        <authorList>
            <person name="Tang Y."/>
            <person name="Liu Q."/>
            <person name="Guo Z."/>
            <person name="Lei P."/>
            <person name="Huang B."/>
        </authorList>
    </citation>
    <scope>NUCLEOTIDE SEQUENCE [LARGE SCALE GENOMIC DNA]</scope>
    <source>
        <strain evidence="16 17">M6</strain>
    </source>
</reference>
<feature type="signal peptide" evidence="13">
    <location>
        <begin position="1"/>
        <end position="18"/>
    </location>
</feature>
<keyword evidence="9 11" id="KW-0472">Membrane</keyword>
<evidence type="ECO:0000256" key="4">
    <source>
        <dbReference type="ARBA" id="ARBA00022496"/>
    </source>
</evidence>
<evidence type="ECO:0000256" key="11">
    <source>
        <dbReference type="PROSITE-ProRule" id="PRU01360"/>
    </source>
</evidence>
<name>A0A7G5IFA8_9SPHN</name>
<dbReference type="InterPro" id="IPR036942">
    <property type="entry name" value="Beta-barrel_TonB_sf"/>
</dbReference>
<dbReference type="InterPro" id="IPR039426">
    <property type="entry name" value="TonB-dep_rcpt-like"/>
</dbReference>
<keyword evidence="17" id="KW-1185">Reference proteome</keyword>
<keyword evidence="4" id="KW-0410">Iron transport</keyword>
<evidence type="ECO:0000256" key="9">
    <source>
        <dbReference type="ARBA" id="ARBA00023136"/>
    </source>
</evidence>
<keyword evidence="6" id="KW-0408">Iron</keyword>
<evidence type="ECO:0000256" key="13">
    <source>
        <dbReference type="SAM" id="SignalP"/>
    </source>
</evidence>
<dbReference type="GO" id="GO:0009279">
    <property type="term" value="C:cell outer membrane"/>
    <property type="evidence" value="ECO:0007669"/>
    <property type="project" value="UniProtKB-SubCell"/>
</dbReference>
<gene>
    <name evidence="16" type="ORF">H3309_11815</name>
</gene>
<dbReference type="InterPro" id="IPR012910">
    <property type="entry name" value="Plug_dom"/>
</dbReference>
<protein>
    <submittedName>
        <fullName evidence="16">TonB-dependent receptor</fullName>
    </submittedName>
</protein>
<dbReference type="Pfam" id="PF07715">
    <property type="entry name" value="Plug"/>
    <property type="match status" value="1"/>
</dbReference>
<feature type="domain" description="TonB-dependent receptor plug" evidence="15">
    <location>
        <begin position="53"/>
        <end position="159"/>
    </location>
</feature>
<keyword evidence="2 11" id="KW-0813">Transport</keyword>
<evidence type="ECO:0000259" key="14">
    <source>
        <dbReference type="Pfam" id="PF00593"/>
    </source>
</evidence>
<comment type="subcellular location">
    <subcellularLocation>
        <location evidence="1 11">Cell outer membrane</location>
        <topology evidence="1 11">Multi-pass membrane protein</topology>
    </subcellularLocation>
</comment>